<dbReference type="AlphaFoldDB" id="A0A0S3RRC5"/>
<keyword evidence="2" id="KW-0732">Signal</keyword>
<keyword evidence="1" id="KW-0812">Transmembrane</keyword>
<feature type="transmembrane region" description="Helical" evidence="1">
    <location>
        <begin position="74"/>
        <end position="98"/>
    </location>
</feature>
<name>A0A0S3RRC5_PHAAN</name>
<accession>A0A0S3RRC5</accession>
<organism evidence="3 4">
    <name type="scientific">Vigna angularis var. angularis</name>
    <dbReference type="NCBI Taxonomy" id="157739"/>
    <lineage>
        <taxon>Eukaryota</taxon>
        <taxon>Viridiplantae</taxon>
        <taxon>Streptophyta</taxon>
        <taxon>Embryophyta</taxon>
        <taxon>Tracheophyta</taxon>
        <taxon>Spermatophyta</taxon>
        <taxon>Magnoliopsida</taxon>
        <taxon>eudicotyledons</taxon>
        <taxon>Gunneridae</taxon>
        <taxon>Pentapetalae</taxon>
        <taxon>rosids</taxon>
        <taxon>fabids</taxon>
        <taxon>Fabales</taxon>
        <taxon>Fabaceae</taxon>
        <taxon>Papilionoideae</taxon>
        <taxon>50 kb inversion clade</taxon>
        <taxon>NPAAA clade</taxon>
        <taxon>indigoferoid/millettioid clade</taxon>
        <taxon>Phaseoleae</taxon>
        <taxon>Vigna</taxon>
    </lineage>
</organism>
<feature type="non-terminal residue" evidence="3">
    <location>
        <position position="1"/>
    </location>
</feature>
<evidence type="ECO:0000313" key="3">
    <source>
        <dbReference type="EMBL" id="BAT83145.1"/>
    </source>
</evidence>
<evidence type="ECO:0000256" key="2">
    <source>
        <dbReference type="SAM" id="SignalP"/>
    </source>
</evidence>
<evidence type="ECO:0000313" key="4">
    <source>
        <dbReference type="Proteomes" id="UP000291084"/>
    </source>
</evidence>
<proteinExistence type="predicted"/>
<evidence type="ECO:0000256" key="1">
    <source>
        <dbReference type="SAM" id="Phobius"/>
    </source>
</evidence>
<gene>
    <name evidence="3" type="primary">Vigan.04G025200</name>
    <name evidence="3" type="ORF">VIGAN_04025200</name>
</gene>
<dbReference type="EMBL" id="AP015037">
    <property type="protein sequence ID" value="BAT83145.1"/>
    <property type="molecule type" value="Genomic_DNA"/>
</dbReference>
<keyword evidence="4" id="KW-1185">Reference proteome</keyword>
<protein>
    <submittedName>
        <fullName evidence="3">Uncharacterized protein</fullName>
    </submittedName>
</protein>
<reference evidence="3 4" key="1">
    <citation type="journal article" date="2015" name="Sci. Rep.">
        <title>The power of single molecule real-time sequencing technology in the de novo assembly of a eukaryotic genome.</title>
        <authorList>
            <person name="Sakai H."/>
            <person name="Naito K."/>
            <person name="Ogiso-Tanaka E."/>
            <person name="Takahashi Y."/>
            <person name="Iseki K."/>
            <person name="Muto C."/>
            <person name="Satou K."/>
            <person name="Teruya K."/>
            <person name="Shiroma A."/>
            <person name="Shimoji M."/>
            <person name="Hirano T."/>
            <person name="Itoh T."/>
            <person name="Kaga A."/>
            <person name="Tomooka N."/>
        </authorList>
    </citation>
    <scope>NUCLEOTIDE SEQUENCE [LARGE SCALE GENOMIC DNA]</scope>
    <source>
        <strain evidence="4">cv. Shumari</strain>
    </source>
</reference>
<dbReference type="Proteomes" id="UP000291084">
    <property type="component" value="Chromosome 4"/>
</dbReference>
<feature type="signal peptide" evidence="2">
    <location>
        <begin position="1"/>
        <end position="17"/>
    </location>
</feature>
<keyword evidence="1" id="KW-1133">Transmembrane helix</keyword>
<feature type="chain" id="PRO_5006617314" evidence="2">
    <location>
        <begin position="18"/>
        <end position="110"/>
    </location>
</feature>
<sequence>LLFCPLLHPSFFAAIFATSMFQGWDCDSCHEFRPQRYCLSLGVEVIYSLALHTSRCKPIQTYWSWITRLDSCNFVLWFLFRFLVHFSLLHVSVFNYILNSMCSHFVHFSY</sequence>
<keyword evidence="1" id="KW-0472">Membrane</keyword>